<keyword evidence="7" id="KW-0030">Aminoacyl-tRNA synthetase</keyword>
<comment type="caution">
    <text evidence="11">The sequence shown here is derived from an EMBL/GenBank/DDBJ whole genome shotgun (WGS) entry which is preliminary data.</text>
</comment>
<dbReference type="SUPFAM" id="SSF55681">
    <property type="entry name" value="Class II aaRS and biotin synthetases"/>
    <property type="match status" value="1"/>
</dbReference>
<evidence type="ECO:0000256" key="3">
    <source>
        <dbReference type="ARBA" id="ARBA00022598"/>
    </source>
</evidence>
<keyword evidence="6" id="KW-0648">Protein biosynthesis</keyword>
<dbReference type="PROSITE" id="PS50862">
    <property type="entry name" value="AA_TRNA_LIGASE_II"/>
    <property type="match status" value="1"/>
</dbReference>
<sequence>MKQSQMLIPTLKEIPSDAEVVSHQLMLRGGYIKQITAGMYAYLPLAYRVMKKIENIIREEMDKIDAVEMLVPAVVPAELWQESGRYETYGPTLFKLKDRHERDFILGPTHEETFTTIVRDAIKSYKKLPLYLYQIQMKYRDENRPRFGLLRGREFLMLDGYSFHVDDASMEKVFNDTDKA</sequence>
<dbReference type="PRINTS" id="PR01046">
    <property type="entry name" value="TRNASYNTHPRO"/>
</dbReference>
<dbReference type="Proteomes" id="UP000467635">
    <property type="component" value="Unassembled WGS sequence"/>
</dbReference>
<dbReference type="EC" id="6.1.1.15" evidence="1"/>
<name>A0A7X2MGJ6_9LACO</name>
<dbReference type="GO" id="GO:0005524">
    <property type="term" value="F:ATP binding"/>
    <property type="evidence" value="ECO:0007669"/>
    <property type="project" value="UniProtKB-KW"/>
</dbReference>
<evidence type="ECO:0000256" key="1">
    <source>
        <dbReference type="ARBA" id="ARBA00012831"/>
    </source>
</evidence>
<protein>
    <recommendedName>
        <fullName evidence="2">Proline--tRNA ligase</fullName>
        <ecNumber evidence="1">6.1.1.15</ecNumber>
    </recommendedName>
    <alternativeName>
        <fullName evidence="8">Prolyl-tRNA synthetase</fullName>
    </alternativeName>
</protein>
<dbReference type="PANTHER" id="PTHR42753:SF2">
    <property type="entry name" value="PROLINE--TRNA LIGASE"/>
    <property type="match status" value="1"/>
</dbReference>
<dbReference type="EMBL" id="WKKX01000545">
    <property type="protein sequence ID" value="MSE08977.1"/>
    <property type="molecule type" value="Genomic_DNA"/>
</dbReference>
<evidence type="ECO:0000256" key="5">
    <source>
        <dbReference type="ARBA" id="ARBA00022840"/>
    </source>
</evidence>
<dbReference type="GO" id="GO:0004827">
    <property type="term" value="F:proline-tRNA ligase activity"/>
    <property type="evidence" value="ECO:0007669"/>
    <property type="project" value="UniProtKB-EC"/>
</dbReference>
<proteinExistence type="predicted"/>
<organism evidence="11 12">
    <name type="scientific">Ligilactobacillus salivarius</name>
    <dbReference type="NCBI Taxonomy" id="1624"/>
    <lineage>
        <taxon>Bacteria</taxon>
        <taxon>Bacillati</taxon>
        <taxon>Bacillota</taxon>
        <taxon>Bacilli</taxon>
        <taxon>Lactobacillales</taxon>
        <taxon>Lactobacillaceae</taxon>
        <taxon>Ligilactobacillus</taxon>
    </lineage>
</organism>
<evidence type="ECO:0000256" key="4">
    <source>
        <dbReference type="ARBA" id="ARBA00022741"/>
    </source>
</evidence>
<evidence type="ECO:0000259" key="10">
    <source>
        <dbReference type="PROSITE" id="PS50862"/>
    </source>
</evidence>
<evidence type="ECO:0000256" key="2">
    <source>
        <dbReference type="ARBA" id="ARBA00019110"/>
    </source>
</evidence>
<dbReference type="GO" id="GO:0016740">
    <property type="term" value="F:transferase activity"/>
    <property type="evidence" value="ECO:0007669"/>
    <property type="project" value="UniProtKB-ARBA"/>
</dbReference>
<gene>
    <name evidence="11" type="ORF">GKC33_09845</name>
</gene>
<dbReference type="GO" id="GO:0006433">
    <property type="term" value="P:prolyl-tRNA aminoacylation"/>
    <property type="evidence" value="ECO:0007669"/>
    <property type="project" value="InterPro"/>
</dbReference>
<keyword evidence="3 11" id="KW-0436">Ligase</keyword>
<dbReference type="Pfam" id="PF00587">
    <property type="entry name" value="tRNA-synt_2b"/>
    <property type="match status" value="1"/>
</dbReference>
<dbReference type="GO" id="GO:0140096">
    <property type="term" value="F:catalytic activity, acting on a protein"/>
    <property type="evidence" value="ECO:0007669"/>
    <property type="project" value="UniProtKB-ARBA"/>
</dbReference>
<dbReference type="InterPro" id="IPR002316">
    <property type="entry name" value="Pro-tRNA-ligase_IIa"/>
</dbReference>
<dbReference type="InterPro" id="IPR045864">
    <property type="entry name" value="aa-tRNA-synth_II/BPL/LPL"/>
</dbReference>
<dbReference type="InterPro" id="IPR050062">
    <property type="entry name" value="Pro-tRNA_synthetase"/>
</dbReference>
<evidence type="ECO:0000256" key="6">
    <source>
        <dbReference type="ARBA" id="ARBA00022917"/>
    </source>
</evidence>
<feature type="non-terminal residue" evidence="11">
    <location>
        <position position="180"/>
    </location>
</feature>
<dbReference type="InterPro" id="IPR002314">
    <property type="entry name" value="aa-tRNA-synt_IIb"/>
</dbReference>
<dbReference type="Gene3D" id="3.30.930.10">
    <property type="entry name" value="Bira Bifunctional Protein, Domain 2"/>
    <property type="match status" value="1"/>
</dbReference>
<evidence type="ECO:0000256" key="8">
    <source>
        <dbReference type="ARBA" id="ARBA00029731"/>
    </source>
</evidence>
<dbReference type="GO" id="GO:0005829">
    <property type="term" value="C:cytosol"/>
    <property type="evidence" value="ECO:0007669"/>
    <property type="project" value="TreeGrafter"/>
</dbReference>
<evidence type="ECO:0000313" key="12">
    <source>
        <dbReference type="Proteomes" id="UP000467635"/>
    </source>
</evidence>
<dbReference type="InterPro" id="IPR006195">
    <property type="entry name" value="aa-tRNA-synth_II"/>
</dbReference>
<accession>A0A7X2MGJ6</accession>
<comment type="catalytic activity">
    <reaction evidence="9">
        <text>tRNA(Pro) + L-proline + ATP = L-prolyl-tRNA(Pro) + AMP + diphosphate</text>
        <dbReference type="Rhea" id="RHEA:14305"/>
        <dbReference type="Rhea" id="RHEA-COMP:9700"/>
        <dbReference type="Rhea" id="RHEA-COMP:9702"/>
        <dbReference type="ChEBI" id="CHEBI:30616"/>
        <dbReference type="ChEBI" id="CHEBI:33019"/>
        <dbReference type="ChEBI" id="CHEBI:60039"/>
        <dbReference type="ChEBI" id="CHEBI:78442"/>
        <dbReference type="ChEBI" id="CHEBI:78532"/>
        <dbReference type="ChEBI" id="CHEBI:456215"/>
        <dbReference type="EC" id="6.1.1.15"/>
    </reaction>
</comment>
<evidence type="ECO:0000256" key="9">
    <source>
        <dbReference type="ARBA" id="ARBA00047671"/>
    </source>
</evidence>
<keyword evidence="5" id="KW-0067">ATP-binding</keyword>
<evidence type="ECO:0000256" key="7">
    <source>
        <dbReference type="ARBA" id="ARBA00023146"/>
    </source>
</evidence>
<dbReference type="AlphaFoldDB" id="A0A7X2MGJ6"/>
<evidence type="ECO:0000313" key="11">
    <source>
        <dbReference type="EMBL" id="MSE08977.1"/>
    </source>
</evidence>
<reference evidence="11 12" key="1">
    <citation type="submission" date="2019-11" db="EMBL/GenBank/DDBJ databases">
        <title>Draft Genome Sequence of Plant Growth-Promoting Rhizosphere-Associated Bacteria.</title>
        <authorList>
            <person name="Vasilyev I.Y."/>
            <person name="Radchenko V."/>
            <person name="Ilnitskaya E.V."/>
        </authorList>
    </citation>
    <scope>NUCLEOTIDE SEQUENCE [LARGE SCALE GENOMIC DNA]</scope>
    <source>
        <strain evidence="11 12">VRA_01-1sq_f</strain>
    </source>
</reference>
<dbReference type="PANTHER" id="PTHR42753">
    <property type="entry name" value="MITOCHONDRIAL RIBOSOME PROTEIN L39/PROLYL-TRNA LIGASE FAMILY MEMBER"/>
    <property type="match status" value="1"/>
</dbReference>
<feature type="domain" description="Aminoacyl-transfer RNA synthetases class-II family profile" evidence="10">
    <location>
        <begin position="38"/>
        <end position="180"/>
    </location>
</feature>
<keyword evidence="4" id="KW-0547">Nucleotide-binding</keyword>